<dbReference type="NCBIfam" id="TIGR00421">
    <property type="entry name" value="ubiX_pad"/>
    <property type="match status" value="1"/>
</dbReference>
<keyword evidence="7" id="KW-1185">Reference proteome</keyword>
<organism evidence="6 7">
    <name type="scientific">Campylobacter magnus</name>
    <dbReference type="NCBI Taxonomy" id="3026462"/>
    <lineage>
        <taxon>Bacteria</taxon>
        <taxon>Pseudomonadati</taxon>
        <taxon>Campylobacterota</taxon>
        <taxon>Epsilonproteobacteria</taxon>
        <taxon>Campylobacterales</taxon>
        <taxon>Campylobacteraceae</taxon>
        <taxon>Campylobacter</taxon>
    </lineage>
</organism>
<name>A0ABT8T9N0_9BACT</name>
<dbReference type="RefSeq" id="WP_302244481.1">
    <property type="nucleotide sequence ID" value="NZ_JAULJQ010000006.1"/>
</dbReference>
<sequence length="220" mass="24128">MKIIVGISGASSVHLGIRAANEILAAGHEVCAIISDGARVTFKSEKAWEYLGNSRIPNDNLGNSRILKANLGNSRISNENFLQIEEFLDEKIDIQSNMWDAAASGSSGYEAMIIAPCSSNTLAKVAAGICDNLLLRAAAVMLKEQRKLIIAPREMPFSPLSIKHMNKLSGLGVMFAPPMIAHYSKPLSLNDAENFIIGKWLDCLNIKNNLFKRWKICKKN</sequence>
<evidence type="ECO:0000256" key="4">
    <source>
        <dbReference type="ARBA" id="ARBA00022679"/>
    </source>
</evidence>
<evidence type="ECO:0000313" key="7">
    <source>
        <dbReference type="Proteomes" id="UP001171111"/>
    </source>
</evidence>
<dbReference type="Gene3D" id="3.40.50.1950">
    <property type="entry name" value="Flavin prenyltransferase-like"/>
    <property type="match status" value="1"/>
</dbReference>
<dbReference type="PANTHER" id="PTHR14359:SF6">
    <property type="entry name" value="PHOSPHOPANTOTHENOYLCYSTEINE DECARBOXYLASE"/>
    <property type="match status" value="1"/>
</dbReference>
<comment type="caution">
    <text evidence="6">The sequence shown here is derived from an EMBL/GenBank/DDBJ whole genome shotgun (WGS) entry which is preliminary data.</text>
</comment>
<dbReference type="EMBL" id="JAULJQ010000006">
    <property type="protein sequence ID" value="MDO2409673.1"/>
    <property type="molecule type" value="Genomic_DNA"/>
</dbReference>
<keyword evidence="4" id="KW-0808">Transferase</keyword>
<reference evidence="6 7" key="1">
    <citation type="submission" date="2023-06" db="EMBL/GenBank/DDBJ databases">
        <title>Campylobacter magnum sp. nov., isolated from cecal contents of domestic pigs (Sus scrofa domesticus).</title>
        <authorList>
            <person name="Papic B."/>
            <person name="Gruntar I."/>
        </authorList>
    </citation>
    <scope>NUCLEOTIDE SEQUENCE [LARGE SCALE GENOMIC DNA]</scope>
    <source>
        <strain evidence="7">34484-21</strain>
    </source>
</reference>
<dbReference type="Pfam" id="PF02441">
    <property type="entry name" value="Flavoprotein"/>
    <property type="match status" value="1"/>
</dbReference>
<dbReference type="InterPro" id="IPR004507">
    <property type="entry name" value="UbiX-like"/>
</dbReference>
<keyword evidence="2" id="KW-0285">Flavoprotein</keyword>
<evidence type="ECO:0000256" key="3">
    <source>
        <dbReference type="ARBA" id="ARBA00022643"/>
    </source>
</evidence>
<dbReference type="InterPro" id="IPR003382">
    <property type="entry name" value="Flavoprotein"/>
</dbReference>
<dbReference type="InterPro" id="IPR036551">
    <property type="entry name" value="Flavin_trans-like"/>
</dbReference>
<feature type="domain" description="Flavoprotein" evidence="5">
    <location>
        <begin position="1"/>
        <end position="203"/>
    </location>
</feature>
<accession>A0ABT8T9N0</accession>
<dbReference type="PANTHER" id="PTHR14359">
    <property type="entry name" value="HOMO-OLIGOMERIC FLAVIN CONTAINING CYS DECARBOXYLASE FAMILY"/>
    <property type="match status" value="1"/>
</dbReference>
<gene>
    <name evidence="6" type="ORF">Q2362_06120</name>
</gene>
<evidence type="ECO:0000256" key="1">
    <source>
        <dbReference type="ARBA" id="ARBA00022602"/>
    </source>
</evidence>
<protein>
    <submittedName>
        <fullName evidence="6">UbiX family flavin prenyltransferase</fullName>
    </submittedName>
</protein>
<dbReference type="SUPFAM" id="SSF52507">
    <property type="entry name" value="Homo-oligomeric flavin-containing Cys decarboxylases, HFCD"/>
    <property type="match status" value="1"/>
</dbReference>
<evidence type="ECO:0000259" key="5">
    <source>
        <dbReference type="Pfam" id="PF02441"/>
    </source>
</evidence>
<keyword evidence="1" id="KW-0637">Prenyltransferase</keyword>
<evidence type="ECO:0000256" key="2">
    <source>
        <dbReference type="ARBA" id="ARBA00022630"/>
    </source>
</evidence>
<keyword evidence="3" id="KW-0288">FMN</keyword>
<proteinExistence type="predicted"/>
<evidence type="ECO:0000313" key="6">
    <source>
        <dbReference type="EMBL" id="MDO2409673.1"/>
    </source>
</evidence>
<dbReference type="Proteomes" id="UP001171111">
    <property type="component" value="Unassembled WGS sequence"/>
</dbReference>